<evidence type="ECO:0000256" key="2">
    <source>
        <dbReference type="ARBA" id="ARBA00022801"/>
    </source>
</evidence>
<dbReference type="EMBL" id="AY580314">
    <property type="protein sequence ID" value="AAT84462.1"/>
    <property type="molecule type" value="mRNA"/>
</dbReference>
<evidence type="ECO:0000256" key="7">
    <source>
        <dbReference type="PIRSR" id="PIRSR005604-2"/>
    </source>
</evidence>
<protein>
    <recommendedName>
        <fullName evidence="8">Xyloglucan endotransglucosylase/hydrolase</fullName>
        <ecNumber evidence="8">2.4.1.207</ecNumber>
    </recommendedName>
</protein>
<evidence type="ECO:0000256" key="1">
    <source>
        <dbReference type="ARBA" id="ARBA00022679"/>
    </source>
</evidence>
<evidence type="ECO:0000259" key="9">
    <source>
        <dbReference type="PROSITE" id="PS51762"/>
    </source>
</evidence>
<comment type="function">
    <text evidence="8">Catalyzes xyloglucan endohydrolysis (XEH) and/or endotransglycosylation (XET). Cleaves and religates xyloglucan polymers, an essential constituent of the primary cell wall, and thereby participates in cell wall construction of growing tissues.</text>
</comment>
<dbReference type="InterPro" id="IPR010713">
    <property type="entry name" value="XET_C"/>
</dbReference>
<evidence type="ECO:0000256" key="8">
    <source>
        <dbReference type="RuleBase" id="RU361120"/>
    </source>
</evidence>
<reference evidence="10" key="2">
    <citation type="journal article" date="2006" name="J. Exp. Bot.">
        <title>Analysis of a xyloglucan endotransglycosylase/hydrolase (XTH) from the lycopodiophyte Selaginella kraussiana suggests that XTH sequence characteristics and function are highly conserved during the evolution of vascular plants.</title>
        <authorList>
            <person name="Van Sandt V.S."/>
            <person name="Guisez Y."/>
            <person name="Verbelen J.P."/>
            <person name="Vissenberg K."/>
        </authorList>
    </citation>
    <scope>NUCLEOTIDE SEQUENCE</scope>
</reference>
<evidence type="ECO:0000256" key="3">
    <source>
        <dbReference type="ARBA" id="ARBA00023157"/>
    </source>
</evidence>
<keyword evidence="5 8" id="KW-0326">Glycosidase</keyword>
<dbReference type="Gene3D" id="2.60.120.200">
    <property type="match status" value="1"/>
</dbReference>
<dbReference type="GO" id="GO:0016762">
    <property type="term" value="F:xyloglucan:xyloglucosyl transferase activity"/>
    <property type="evidence" value="ECO:0007669"/>
    <property type="project" value="UniProtKB-EC"/>
</dbReference>
<dbReference type="BRENDA" id="2.4.1.207">
    <property type="organism ID" value="5663"/>
</dbReference>
<dbReference type="InterPro" id="IPR013320">
    <property type="entry name" value="ConA-like_dom_sf"/>
</dbReference>
<keyword evidence="8" id="KW-0134">Cell wall</keyword>
<keyword evidence="3" id="KW-1015">Disulfide bond</keyword>
<dbReference type="GO" id="GO:0071555">
    <property type="term" value="P:cell wall organization"/>
    <property type="evidence" value="ECO:0007669"/>
    <property type="project" value="UniProtKB-KW"/>
</dbReference>
<keyword evidence="8" id="KW-0961">Cell wall biogenesis/degradation</keyword>
<dbReference type="EC" id="2.4.1.207" evidence="8"/>
<evidence type="ECO:0000256" key="5">
    <source>
        <dbReference type="ARBA" id="ARBA00023295"/>
    </source>
</evidence>
<comment type="subcellular location">
    <subcellularLocation>
        <location evidence="8">Secreted</location>
        <location evidence="8">Cell wall</location>
    </subcellularLocation>
    <subcellularLocation>
        <location evidence="8">Secreted</location>
        <location evidence="8">Extracellular space</location>
        <location evidence="8">Apoplast</location>
    </subcellularLocation>
</comment>
<feature type="signal peptide" evidence="8">
    <location>
        <begin position="1"/>
        <end position="20"/>
    </location>
</feature>
<proteinExistence type="evidence at transcript level"/>
<feature type="active site" description="Nucleophile" evidence="6">
    <location>
        <position position="100"/>
    </location>
</feature>
<dbReference type="AlphaFoldDB" id="Q1XD17"/>
<dbReference type="Pfam" id="PF00722">
    <property type="entry name" value="Glyco_hydro_16"/>
    <property type="match status" value="1"/>
</dbReference>
<comment type="PTM">
    <text evidence="8">Contains at least one intrachain disulfide bond essential for its enzymatic activity.</text>
</comment>
<dbReference type="InterPro" id="IPR016455">
    <property type="entry name" value="XTH"/>
</dbReference>
<feature type="chain" id="PRO_5005142801" description="Xyloglucan endotransglucosylase/hydrolase" evidence="8">
    <location>
        <begin position="21"/>
        <end position="282"/>
    </location>
</feature>
<dbReference type="SUPFAM" id="SSF49899">
    <property type="entry name" value="Concanavalin A-like lectins/glucanases"/>
    <property type="match status" value="1"/>
</dbReference>
<dbReference type="Pfam" id="PF06955">
    <property type="entry name" value="XET_C"/>
    <property type="match status" value="1"/>
</dbReference>
<evidence type="ECO:0000256" key="6">
    <source>
        <dbReference type="PIRSR" id="PIRSR005604-1"/>
    </source>
</evidence>
<dbReference type="GO" id="GO:0004553">
    <property type="term" value="F:hydrolase activity, hydrolyzing O-glycosyl compounds"/>
    <property type="evidence" value="ECO:0007669"/>
    <property type="project" value="InterPro"/>
</dbReference>
<dbReference type="CDD" id="cd02176">
    <property type="entry name" value="GH16_XET"/>
    <property type="match status" value="1"/>
</dbReference>
<name>Q1XD17_9TRAC</name>
<dbReference type="GO" id="GO:0042546">
    <property type="term" value="P:cell wall biogenesis"/>
    <property type="evidence" value="ECO:0007669"/>
    <property type="project" value="InterPro"/>
</dbReference>
<dbReference type="InterPro" id="IPR044791">
    <property type="entry name" value="Beta-glucanase/XTH"/>
</dbReference>
<dbReference type="InterPro" id="IPR008264">
    <property type="entry name" value="Beta_glucanase"/>
</dbReference>
<gene>
    <name evidence="10" type="primary">XTH1</name>
</gene>
<accession>Q1XD17</accession>
<sequence>MGVPASFIVVVLLLATPCIAAPGKFQDYFKADRINDHIRVQDGGTGVQLVLDQKSASGFESKDKFLFGKISMQLKLVPGDSAGTVTAYYAASENYVNRDEIDLEFLGNTTGNPYIVQTNIYTNGVGNREQRHYLWFDPTADYHSYSFLWNQKQIVFYVDSTPIRVFPNAQDIGVPFPTKQPMGVYSSLWNADDWATQGGRVKTNWGHAPFVASYRNFDLDACAISSGSCTNSAKWWDASAYAALSPSEISKLKWVEKNYLVYDYCKDPSRFSTKPAECARAP</sequence>
<feature type="active site" description="Proton donor" evidence="6">
    <location>
        <position position="104"/>
    </location>
</feature>
<keyword evidence="8" id="KW-0732">Signal</keyword>
<evidence type="ECO:0000313" key="10">
    <source>
        <dbReference type="EMBL" id="AAT84462.1"/>
    </source>
</evidence>
<dbReference type="PANTHER" id="PTHR31062">
    <property type="entry name" value="XYLOGLUCAN ENDOTRANSGLUCOSYLASE/HYDROLASE PROTEIN 8-RELATED"/>
    <property type="match status" value="1"/>
</dbReference>
<keyword evidence="8" id="KW-0964">Secreted</keyword>
<keyword evidence="1 8" id="KW-0808">Transferase</keyword>
<reference evidence="10" key="1">
    <citation type="submission" date="2004-03" db="EMBL/GenBank/DDBJ databases">
        <title>SkXTH1, the one and only XTH gene in the primitive landplant Selaginella.</title>
        <authorList>
            <person name="Van Sandt V."/>
            <person name="Vissenberg K."/>
            <person name="Verbelen J.-P."/>
            <person name="Guisez Y."/>
        </authorList>
    </citation>
    <scope>NUCLEOTIDE SEQUENCE</scope>
</reference>
<keyword evidence="2 8" id="KW-0378">Hydrolase</keyword>
<feature type="domain" description="GH16" evidence="9">
    <location>
        <begin position="1"/>
        <end position="214"/>
    </location>
</feature>
<dbReference type="PIRSF" id="PIRSF005604">
    <property type="entry name" value="XET"/>
    <property type="match status" value="1"/>
</dbReference>
<dbReference type="GO" id="GO:0010411">
    <property type="term" value="P:xyloglucan metabolic process"/>
    <property type="evidence" value="ECO:0007669"/>
    <property type="project" value="InterPro"/>
</dbReference>
<dbReference type="FunFam" id="2.60.120.200:FF:000025">
    <property type="entry name" value="Xyloglucan endotransglucosylase/hydrolase"/>
    <property type="match status" value="1"/>
</dbReference>
<keyword evidence="4" id="KW-0325">Glycoprotein</keyword>
<organism evidence="10">
    <name type="scientific">Selaginella kraussiana</name>
    <dbReference type="NCBI Taxonomy" id="81964"/>
    <lineage>
        <taxon>Eukaryota</taxon>
        <taxon>Viridiplantae</taxon>
        <taxon>Streptophyta</taxon>
        <taxon>Embryophyta</taxon>
        <taxon>Tracheophyta</taxon>
        <taxon>Lycopodiopsida</taxon>
        <taxon>Selaginellales</taxon>
        <taxon>Selaginellaceae</taxon>
        <taxon>Selaginella</taxon>
    </lineage>
</organism>
<dbReference type="PROSITE" id="PS51762">
    <property type="entry name" value="GH16_2"/>
    <property type="match status" value="1"/>
</dbReference>
<dbReference type="GO" id="GO:0048046">
    <property type="term" value="C:apoplast"/>
    <property type="evidence" value="ECO:0007669"/>
    <property type="project" value="UniProtKB-SubCell"/>
</dbReference>
<dbReference type="InterPro" id="IPR000757">
    <property type="entry name" value="Beta-glucanase-like"/>
</dbReference>
<dbReference type="GlyCosmos" id="Q1XD17">
    <property type="glycosylation" value="1 site, No reported glycans"/>
</dbReference>
<comment type="similarity">
    <text evidence="8">Belongs to the glycosyl hydrolase 16 family.</text>
</comment>
<keyword evidence="8" id="KW-0052">Apoplast</keyword>
<dbReference type="InterPro" id="IPR008263">
    <property type="entry name" value="GH16_AS"/>
</dbReference>
<evidence type="ECO:0000256" key="4">
    <source>
        <dbReference type="ARBA" id="ARBA00023180"/>
    </source>
</evidence>
<dbReference type="PROSITE" id="PS01034">
    <property type="entry name" value="GH16_1"/>
    <property type="match status" value="1"/>
</dbReference>
<dbReference type="PRINTS" id="PR00737">
    <property type="entry name" value="GLHYDRLASE16"/>
</dbReference>
<feature type="glycosylation site" description="N-linked (GlcNAc...) asparagine" evidence="7">
    <location>
        <position position="108"/>
    </location>
</feature>
<dbReference type="CAZy" id="GH16">
    <property type="family name" value="Glycoside Hydrolase Family 16"/>
</dbReference>